<evidence type="ECO:0000313" key="4">
    <source>
        <dbReference type="EMBL" id="SFB08866.1"/>
    </source>
</evidence>
<gene>
    <name evidence="3" type="ORF">CXG46_14975</name>
    <name evidence="4" type="ORF">SAMN05192575_103282</name>
</gene>
<organism evidence="4 5">
    <name type="scientific">Nocardioides alpinus</name>
    <dbReference type="NCBI Taxonomy" id="748909"/>
    <lineage>
        <taxon>Bacteria</taxon>
        <taxon>Bacillati</taxon>
        <taxon>Actinomycetota</taxon>
        <taxon>Actinomycetes</taxon>
        <taxon>Propionibacteriales</taxon>
        <taxon>Nocardioidaceae</taxon>
        <taxon>Nocardioides</taxon>
    </lineage>
</organism>
<protein>
    <submittedName>
        <fullName evidence="4">Uncharacterized protein</fullName>
    </submittedName>
</protein>
<keyword evidence="1" id="KW-1133">Transmembrane helix</keyword>
<keyword evidence="2" id="KW-0732">Signal</keyword>
<dbReference type="EMBL" id="PJBV01000032">
    <property type="protein sequence ID" value="PKH39025.1"/>
    <property type="molecule type" value="Genomic_DNA"/>
</dbReference>
<dbReference type="Proteomes" id="UP000233565">
    <property type="component" value="Unassembled WGS sequence"/>
</dbReference>
<reference evidence="3 6" key="2">
    <citation type="submission" date="2017-12" db="EMBL/GenBank/DDBJ databases">
        <title>Pharmacopeia of the Arctic Ocean.</title>
        <authorList>
            <person name="Collins E."/>
            <person name="Ducluzeau A.-L."/>
        </authorList>
    </citation>
    <scope>NUCLEOTIDE SEQUENCE [LARGE SCALE GENOMIC DNA]</scope>
    <source>
        <strain evidence="3 6">DSM 23325</strain>
    </source>
</reference>
<feature type="chain" id="PRO_5011692587" evidence="2">
    <location>
        <begin position="25"/>
        <end position="129"/>
    </location>
</feature>
<feature type="signal peptide" evidence="2">
    <location>
        <begin position="1"/>
        <end position="24"/>
    </location>
</feature>
<keyword evidence="6" id="KW-1185">Reference proteome</keyword>
<feature type="transmembrane region" description="Helical" evidence="1">
    <location>
        <begin position="67"/>
        <end position="88"/>
    </location>
</feature>
<evidence type="ECO:0000313" key="5">
    <source>
        <dbReference type="Proteomes" id="UP000199113"/>
    </source>
</evidence>
<accession>A0A1I0Y7V9</accession>
<evidence type="ECO:0000313" key="6">
    <source>
        <dbReference type="Proteomes" id="UP000233565"/>
    </source>
</evidence>
<dbReference type="STRING" id="748909.SAMN05192575_103282"/>
<sequence>MIRTLWAAAALLAIVAMHGLAAHAGSADPRPLAAAATSHVGHAAMAADDSPVAAGETPAHGEHGHEMAVLGLCAAVLATSAILLLVGLGRPRSGILGLAPRAVTTTSHPVGVRTEHAPPDLHALSVLRC</sequence>
<evidence type="ECO:0000313" key="3">
    <source>
        <dbReference type="EMBL" id="PKH39025.1"/>
    </source>
</evidence>
<dbReference type="InterPro" id="IPR046151">
    <property type="entry name" value="DUF6153"/>
</dbReference>
<dbReference type="AlphaFoldDB" id="A0A1I0Y7V9"/>
<keyword evidence="1" id="KW-0472">Membrane</keyword>
<proteinExistence type="predicted"/>
<keyword evidence="1" id="KW-0812">Transmembrane</keyword>
<dbReference type="Proteomes" id="UP000199113">
    <property type="component" value="Unassembled WGS sequence"/>
</dbReference>
<dbReference type="Pfam" id="PF19650">
    <property type="entry name" value="DUF6153"/>
    <property type="match status" value="1"/>
</dbReference>
<evidence type="ECO:0000256" key="2">
    <source>
        <dbReference type="SAM" id="SignalP"/>
    </source>
</evidence>
<dbReference type="RefSeq" id="WP_091197618.1">
    <property type="nucleotide sequence ID" value="NZ_FOKC01000003.1"/>
</dbReference>
<name>A0A1I0Y7V9_9ACTN</name>
<dbReference type="EMBL" id="FOKC01000003">
    <property type="protein sequence ID" value="SFB08866.1"/>
    <property type="molecule type" value="Genomic_DNA"/>
</dbReference>
<evidence type="ECO:0000256" key="1">
    <source>
        <dbReference type="SAM" id="Phobius"/>
    </source>
</evidence>
<reference evidence="4" key="1">
    <citation type="submission" date="2016-10" db="EMBL/GenBank/DDBJ databases">
        <authorList>
            <person name="de Groot N.N."/>
        </authorList>
    </citation>
    <scope>NUCLEOTIDE SEQUENCE [LARGE SCALE GENOMIC DNA]</scope>
    <source>
        <strain evidence="4">CGMCC 1.10697</strain>
    </source>
</reference>